<dbReference type="SMART" id="SM00853">
    <property type="entry name" value="MutL_C"/>
    <property type="match status" value="1"/>
</dbReference>
<protein>
    <recommendedName>
        <fullName evidence="4">DNA mismatch repair protein MutL</fullName>
    </recommendedName>
</protein>
<dbReference type="NCBIfam" id="TIGR00585">
    <property type="entry name" value="mutl"/>
    <property type="match status" value="1"/>
</dbReference>
<dbReference type="Pfam" id="PF01119">
    <property type="entry name" value="DNA_mis_repair"/>
    <property type="match status" value="1"/>
</dbReference>
<evidence type="ECO:0000256" key="4">
    <source>
        <dbReference type="HAMAP-Rule" id="MF_00149"/>
    </source>
</evidence>
<dbReference type="GO" id="GO:0004519">
    <property type="term" value="F:endonuclease activity"/>
    <property type="evidence" value="ECO:0007669"/>
    <property type="project" value="UniProtKB-KW"/>
</dbReference>
<dbReference type="Proteomes" id="UP001527882">
    <property type="component" value="Unassembled WGS sequence"/>
</dbReference>
<dbReference type="InterPro" id="IPR038973">
    <property type="entry name" value="MutL/Mlh/Pms-like"/>
</dbReference>
<keyword evidence="9" id="KW-1185">Reference proteome</keyword>
<evidence type="ECO:0000313" key="9">
    <source>
        <dbReference type="Proteomes" id="UP001527882"/>
    </source>
</evidence>
<sequence length="649" mass="70469">MGIINVLDEHIANQIAAGEVVERPSSVVKELVENAVDAGGTRIDVAIEEGGLSLIRVTDNGAGMDADDCETAFFRHATSKLASAQDLFAIRTLGFRGEALPSIAAVAKVELTTSPDSSGLGSRIVIEGGSIRTKQETNAPKGTDIAVRELFFNTPARLKYMKTIQTELGHVTDYMYRLALAHPGIAFTLKHNGNVLLQTLGNGDLLQVIAAIYGTATAKSMLKIEGESLDYQLSGYISKPELTRANRNAVSTVINGRYIRNFGLVHALLQGYHTLLPVHRFPVAVLHLRMDPTLIDVNVHPAKLEVRFSKEQELLQLVEREAREVLGRQRLIPAAGQPAAARPPREAVVQEQLALYRPQAAQPAEPTGAGVPAEREARTAPWPPATGSAAKPAAEAPWPRTDATARPGPATDRVRETAPAAATRPAASPRETAAAAGALLRSLAPAAEEAPPALPAFPKLHPIGQLHGTYIVAQNEEGLFLVDQHAAHERINYEHYYELFGKPAEASQVLLVPITLEFTASEASRLTDKLPQLEQAGVELEPFGGSSFLVRTYPHWFPAGEEQALIEEMIEWLLGERKQVDIGKLREKAAIMCSCKASIKANQNMGTLEIETLLDRLAACRNPYTCPHGRPIVVSFSTYELEKMFKRVM</sequence>
<dbReference type="InterPro" id="IPR014762">
    <property type="entry name" value="DNA_mismatch_repair_CS"/>
</dbReference>
<dbReference type="Pfam" id="PF13589">
    <property type="entry name" value="HATPase_c_3"/>
    <property type="match status" value="1"/>
</dbReference>
<dbReference type="SMART" id="SM01340">
    <property type="entry name" value="DNA_mis_repair"/>
    <property type="match status" value="1"/>
</dbReference>
<dbReference type="EMBL" id="JAQAGZ010000006">
    <property type="protein sequence ID" value="MCZ8513090.1"/>
    <property type="molecule type" value="Genomic_DNA"/>
</dbReference>
<dbReference type="Gene3D" id="3.30.230.10">
    <property type="match status" value="1"/>
</dbReference>
<dbReference type="NCBIfam" id="NF000950">
    <property type="entry name" value="PRK00095.1-3"/>
    <property type="match status" value="1"/>
</dbReference>
<dbReference type="InterPro" id="IPR020568">
    <property type="entry name" value="Ribosomal_Su5_D2-typ_SF"/>
</dbReference>
<dbReference type="Pfam" id="PF08676">
    <property type="entry name" value="MutL_C"/>
    <property type="match status" value="1"/>
</dbReference>
<organism evidence="8 9">
    <name type="scientific">Paenibacillus gyeongsangnamensis</name>
    <dbReference type="NCBI Taxonomy" id="3388067"/>
    <lineage>
        <taxon>Bacteria</taxon>
        <taxon>Bacillati</taxon>
        <taxon>Bacillota</taxon>
        <taxon>Bacilli</taxon>
        <taxon>Bacillales</taxon>
        <taxon>Paenibacillaceae</taxon>
        <taxon>Paenibacillus</taxon>
    </lineage>
</organism>
<keyword evidence="8" id="KW-0378">Hydrolase</keyword>
<dbReference type="InterPro" id="IPR042121">
    <property type="entry name" value="MutL_C_regsub"/>
</dbReference>
<dbReference type="InterPro" id="IPR037198">
    <property type="entry name" value="MutL_C_sf"/>
</dbReference>
<proteinExistence type="inferred from homology"/>
<dbReference type="CDD" id="cd16926">
    <property type="entry name" value="HATPase_MutL-MLH-PMS-like"/>
    <property type="match status" value="1"/>
</dbReference>
<dbReference type="InterPro" id="IPR002099">
    <property type="entry name" value="MutL/Mlh/PMS"/>
</dbReference>
<dbReference type="HAMAP" id="MF_00149">
    <property type="entry name" value="DNA_mis_repair"/>
    <property type="match status" value="1"/>
</dbReference>
<keyword evidence="2 4" id="KW-0227">DNA damage</keyword>
<dbReference type="CDD" id="cd00782">
    <property type="entry name" value="MutL_Trans"/>
    <property type="match status" value="1"/>
</dbReference>
<dbReference type="InterPro" id="IPR014721">
    <property type="entry name" value="Ribsml_uS5_D2-typ_fold_subgr"/>
</dbReference>
<evidence type="ECO:0000259" key="6">
    <source>
        <dbReference type="SMART" id="SM00853"/>
    </source>
</evidence>
<dbReference type="InterPro" id="IPR036890">
    <property type="entry name" value="HATPase_C_sf"/>
</dbReference>
<dbReference type="RefSeq" id="WP_269881549.1">
    <property type="nucleotide sequence ID" value="NZ_JAQAGZ010000006.1"/>
</dbReference>
<keyword evidence="8" id="KW-0255">Endonuclease</keyword>
<feature type="domain" description="DNA mismatch repair protein S5" evidence="7">
    <location>
        <begin position="209"/>
        <end position="327"/>
    </location>
</feature>
<dbReference type="PANTHER" id="PTHR10073">
    <property type="entry name" value="DNA MISMATCH REPAIR PROTEIN MLH, PMS, MUTL"/>
    <property type="match status" value="1"/>
</dbReference>
<name>A0ABT4Q895_9BACL</name>
<feature type="compositionally biased region" description="Low complexity" evidence="5">
    <location>
        <begin position="417"/>
        <end position="433"/>
    </location>
</feature>
<dbReference type="Gene3D" id="3.30.565.10">
    <property type="entry name" value="Histidine kinase-like ATPase, C-terminal domain"/>
    <property type="match status" value="1"/>
</dbReference>
<dbReference type="InterPro" id="IPR014790">
    <property type="entry name" value="MutL_C"/>
</dbReference>
<dbReference type="SUPFAM" id="SSF118116">
    <property type="entry name" value="DNA mismatch repair protein MutL"/>
    <property type="match status" value="1"/>
</dbReference>
<evidence type="ECO:0000256" key="2">
    <source>
        <dbReference type="ARBA" id="ARBA00022763"/>
    </source>
</evidence>
<evidence type="ECO:0000256" key="1">
    <source>
        <dbReference type="ARBA" id="ARBA00006082"/>
    </source>
</evidence>
<dbReference type="SUPFAM" id="SSF54211">
    <property type="entry name" value="Ribosomal protein S5 domain 2-like"/>
    <property type="match status" value="1"/>
</dbReference>
<accession>A0ABT4Q895</accession>
<keyword evidence="3 4" id="KW-0234">DNA repair</keyword>
<evidence type="ECO:0000256" key="5">
    <source>
        <dbReference type="SAM" id="MobiDB-lite"/>
    </source>
</evidence>
<dbReference type="Gene3D" id="3.30.1540.20">
    <property type="entry name" value="MutL, C-terminal domain, dimerisation subdomain"/>
    <property type="match status" value="1"/>
</dbReference>
<comment type="similarity">
    <text evidence="1 4">Belongs to the DNA mismatch repair MutL/HexB family.</text>
</comment>
<dbReference type="InterPro" id="IPR042120">
    <property type="entry name" value="MutL_C_dimsub"/>
</dbReference>
<comment type="caution">
    <text evidence="8">The sequence shown here is derived from an EMBL/GenBank/DDBJ whole genome shotgun (WGS) entry which is preliminary data.</text>
</comment>
<dbReference type="PROSITE" id="PS00058">
    <property type="entry name" value="DNA_MISMATCH_REPAIR_1"/>
    <property type="match status" value="1"/>
</dbReference>
<evidence type="ECO:0000256" key="3">
    <source>
        <dbReference type="ARBA" id="ARBA00023204"/>
    </source>
</evidence>
<evidence type="ECO:0000313" key="8">
    <source>
        <dbReference type="EMBL" id="MCZ8513090.1"/>
    </source>
</evidence>
<evidence type="ECO:0000259" key="7">
    <source>
        <dbReference type="SMART" id="SM01340"/>
    </source>
</evidence>
<feature type="region of interest" description="Disordered" evidence="5">
    <location>
        <begin position="358"/>
        <end position="433"/>
    </location>
</feature>
<dbReference type="InterPro" id="IPR013507">
    <property type="entry name" value="DNA_mismatch_S5_2-like"/>
</dbReference>
<dbReference type="InterPro" id="IPR020667">
    <property type="entry name" value="DNA_mismatch_repair_MutL"/>
</dbReference>
<dbReference type="SUPFAM" id="SSF55874">
    <property type="entry name" value="ATPase domain of HSP90 chaperone/DNA topoisomerase II/histidine kinase"/>
    <property type="match status" value="1"/>
</dbReference>
<reference evidence="8 9" key="1">
    <citation type="submission" date="2022-12" db="EMBL/GenBank/DDBJ databases">
        <title>Draft genome sequence of Paenibacillus sp. dW9.</title>
        <authorList>
            <person name="Choi E.-W."/>
            <person name="Kim D.-U."/>
        </authorList>
    </citation>
    <scope>NUCLEOTIDE SEQUENCE [LARGE SCALE GENOMIC DNA]</scope>
    <source>
        <strain evidence="9">dW9</strain>
    </source>
</reference>
<comment type="function">
    <text evidence="4">This protein is involved in the repair of mismatches in DNA. It is required for dam-dependent methyl-directed DNA mismatch repair. May act as a 'molecular matchmaker', a protein that promotes the formation of a stable complex between two or more DNA-binding proteins in an ATP-dependent manner without itself being part of a final effector complex.</text>
</comment>
<gene>
    <name evidence="4 8" type="primary">mutL</name>
    <name evidence="8" type="ORF">O9H85_11780</name>
</gene>
<dbReference type="PANTHER" id="PTHR10073:SF12">
    <property type="entry name" value="DNA MISMATCH REPAIR PROTEIN MLH1"/>
    <property type="match status" value="1"/>
</dbReference>
<feature type="domain" description="MutL C-terminal dimerisation" evidence="6">
    <location>
        <begin position="462"/>
        <end position="605"/>
    </location>
</feature>
<dbReference type="Gene3D" id="3.30.1370.100">
    <property type="entry name" value="MutL, C-terminal domain, regulatory subdomain"/>
    <property type="match status" value="1"/>
</dbReference>
<keyword evidence="8" id="KW-0540">Nuclease</keyword>